<proteinExistence type="inferred from homology"/>
<dbReference type="InterPro" id="IPR011762">
    <property type="entry name" value="COA_CT_N"/>
</dbReference>
<comment type="similarity">
    <text evidence="1">Belongs to the AccD/PCCB family.</text>
</comment>
<dbReference type="PROSITE" id="PS50980">
    <property type="entry name" value="COA_CT_NTER"/>
    <property type="match status" value="1"/>
</dbReference>
<keyword evidence="5" id="KW-1185">Reference proteome</keyword>
<dbReference type="PANTHER" id="PTHR43842">
    <property type="entry name" value="PROPIONYL-COA CARBOXYLASE BETA CHAIN"/>
    <property type="match status" value="1"/>
</dbReference>
<organism evidence="4 5">
    <name type="scientific">Tsukamurella pulmonis</name>
    <dbReference type="NCBI Taxonomy" id="47312"/>
    <lineage>
        <taxon>Bacteria</taxon>
        <taxon>Bacillati</taxon>
        <taxon>Actinomycetota</taxon>
        <taxon>Actinomycetes</taxon>
        <taxon>Mycobacteriales</taxon>
        <taxon>Tsukamurellaceae</taxon>
        <taxon>Tsukamurella</taxon>
    </lineage>
</organism>
<dbReference type="OrthoDB" id="3804677at2"/>
<dbReference type="Gene3D" id="3.90.226.10">
    <property type="entry name" value="2-enoyl-CoA Hydratase, Chain A, domain 1"/>
    <property type="match status" value="2"/>
</dbReference>
<evidence type="ECO:0000259" key="3">
    <source>
        <dbReference type="PROSITE" id="PS50989"/>
    </source>
</evidence>
<dbReference type="PANTHER" id="PTHR43842:SF2">
    <property type="entry name" value="PROPIONYL-COA CARBOXYLASE BETA CHAIN, MITOCHONDRIAL"/>
    <property type="match status" value="1"/>
</dbReference>
<evidence type="ECO:0000313" key="4">
    <source>
        <dbReference type="EMBL" id="SDQ87234.1"/>
    </source>
</evidence>
<dbReference type="InterPro" id="IPR051047">
    <property type="entry name" value="AccD/PCCB"/>
</dbReference>
<dbReference type="RefSeq" id="WP_068565513.1">
    <property type="nucleotide sequence ID" value="NZ_FNLF01000002.1"/>
</dbReference>
<evidence type="ECO:0000259" key="2">
    <source>
        <dbReference type="PROSITE" id="PS50980"/>
    </source>
</evidence>
<gene>
    <name evidence="4" type="ORF">SAMN04489765_2167</name>
</gene>
<reference evidence="5" key="1">
    <citation type="submission" date="2016-10" db="EMBL/GenBank/DDBJ databases">
        <authorList>
            <person name="Varghese N."/>
            <person name="Submissions S."/>
        </authorList>
    </citation>
    <scope>NUCLEOTIDE SEQUENCE [LARGE SCALE GENOMIC DNA]</scope>
    <source>
        <strain evidence="5">DSM 44142</strain>
    </source>
</reference>
<sequence>MSENTQAPSNQSPEGALNDRVRAAYRAVTDEARAEKVAKQHARGKMTARERVALLANGGFHEFGALAGPGPAQQGAAPLVAPGDGVVTGIGYIDGRPAAIAAFDFTVLGGSNGATGMAKLDRCAERALLDGIPLVMLMDGGGHRMQEALDSRLAAPGSKLLLRLADLSGHVPLVAAMMGPGFGAPANISACCDFVTIVRGMGTIGISSAPLVQAATGENLTNDEIGGADLQAERGVVDVVTDTEQEAVDAIRAFLSYLPASAADEPLISAGPYEPGDTADGIDTMVPSSMRQAYDVVDVIEAIADVDTVFELKRVHARNIVTAFARIDGRPVGVVANQPRFHAGALDANACEKAAHFIAVCDTFGLPLLILIDLPGFLVGAGAEETNLVRRSARLGYELAAATVPRFVIVTRKAYGAAYIAMGGGRSIEADLSLAWPTAEICAIPIESAVDLAFRSQYEAAPDPAKARGDLITLFQANVDPLLAADGFGIDDVVLPSATRPMLAEALGRVRRRPPRVPQKRRSISPI</sequence>
<dbReference type="Pfam" id="PF01039">
    <property type="entry name" value="Carboxyl_trans"/>
    <property type="match status" value="1"/>
</dbReference>
<dbReference type="InterPro" id="IPR011763">
    <property type="entry name" value="COA_CT_C"/>
</dbReference>
<name>A0A1H1EF26_9ACTN</name>
<dbReference type="InterPro" id="IPR029045">
    <property type="entry name" value="ClpP/crotonase-like_dom_sf"/>
</dbReference>
<evidence type="ECO:0000313" key="5">
    <source>
        <dbReference type="Proteomes" id="UP000183053"/>
    </source>
</evidence>
<evidence type="ECO:0000256" key="1">
    <source>
        <dbReference type="ARBA" id="ARBA00006102"/>
    </source>
</evidence>
<protein>
    <submittedName>
        <fullName evidence="4">Propionyl-CoA carboxylase beta chain</fullName>
    </submittedName>
</protein>
<feature type="domain" description="CoA carboxyltransferase C-terminal" evidence="3">
    <location>
        <begin position="274"/>
        <end position="509"/>
    </location>
</feature>
<dbReference type="InterPro" id="IPR034733">
    <property type="entry name" value="AcCoA_carboxyl_beta"/>
</dbReference>
<dbReference type="EMBL" id="FNLF01000002">
    <property type="protein sequence ID" value="SDQ87234.1"/>
    <property type="molecule type" value="Genomic_DNA"/>
</dbReference>
<feature type="domain" description="CoA carboxyltransferase N-terminal" evidence="2">
    <location>
        <begin position="13"/>
        <end position="270"/>
    </location>
</feature>
<dbReference type="AlphaFoldDB" id="A0A1H1EF26"/>
<dbReference type="STRING" id="47312.SAMN04489765_2167"/>
<dbReference type="PROSITE" id="PS50989">
    <property type="entry name" value="COA_CT_CTER"/>
    <property type="match status" value="1"/>
</dbReference>
<accession>A0A1H1EF26</accession>
<dbReference type="Proteomes" id="UP000183053">
    <property type="component" value="Unassembled WGS sequence"/>
</dbReference>
<dbReference type="SUPFAM" id="SSF52096">
    <property type="entry name" value="ClpP/crotonase"/>
    <property type="match status" value="2"/>
</dbReference>
<dbReference type="GO" id="GO:0004658">
    <property type="term" value="F:propionyl-CoA carboxylase activity"/>
    <property type="evidence" value="ECO:0007669"/>
    <property type="project" value="TreeGrafter"/>
</dbReference>